<evidence type="ECO:0000256" key="1">
    <source>
        <dbReference type="ARBA" id="ARBA00004443"/>
    </source>
</evidence>
<dbReference type="Proteomes" id="UP000094336">
    <property type="component" value="Unassembled WGS sequence"/>
</dbReference>
<protein>
    <recommendedName>
        <fullName evidence="10">NADH-ubiquinone oxidoreductase 12 kDa subunit</fullName>
    </recommendedName>
</protein>
<organism evidence="8 9">
    <name type="scientific">Babjeviella inositovora NRRL Y-12698</name>
    <dbReference type="NCBI Taxonomy" id="984486"/>
    <lineage>
        <taxon>Eukaryota</taxon>
        <taxon>Fungi</taxon>
        <taxon>Dikarya</taxon>
        <taxon>Ascomycota</taxon>
        <taxon>Saccharomycotina</taxon>
        <taxon>Pichiomycetes</taxon>
        <taxon>Serinales incertae sedis</taxon>
        <taxon>Babjeviella</taxon>
    </lineage>
</organism>
<evidence type="ECO:0000256" key="7">
    <source>
        <dbReference type="ARBA" id="ARBA00023136"/>
    </source>
</evidence>
<keyword evidence="6" id="KW-0496">Mitochondrion</keyword>
<evidence type="ECO:0000256" key="6">
    <source>
        <dbReference type="ARBA" id="ARBA00023128"/>
    </source>
</evidence>
<evidence type="ECO:0000256" key="3">
    <source>
        <dbReference type="ARBA" id="ARBA00022660"/>
    </source>
</evidence>
<proteinExistence type="predicted"/>
<dbReference type="AlphaFoldDB" id="A0A1E3QP13"/>
<dbReference type="EMBL" id="KV454432">
    <property type="protein sequence ID" value="ODQ79449.1"/>
    <property type="molecule type" value="Genomic_DNA"/>
</dbReference>
<gene>
    <name evidence="8" type="ORF">BABINDRAFT_37243</name>
</gene>
<evidence type="ECO:0000256" key="2">
    <source>
        <dbReference type="ARBA" id="ARBA00022448"/>
    </source>
</evidence>
<name>A0A1E3QP13_9ASCO</name>
<accession>A0A1E3QP13</accession>
<evidence type="ECO:0000313" key="8">
    <source>
        <dbReference type="EMBL" id="ODQ79449.1"/>
    </source>
</evidence>
<dbReference type="OrthoDB" id="10252718at2759"/>
<keyword evidence="7" id="KW-0472">Membrane</keyword>
<reference evidence="9" key="1">
    <citation type="submission" date="2016-05" db="EMBL/GenBank/DDBJ databases">
        <title>Comparative genomics of biotechnologically important yeasts.</title>
        <authorList>
            <consortium name="DOE Joint Genome Institute"/>
            <person name="Riley R."/>
            <person name="Haridas S."/>
            <person name="Wolfe K.H."/>
            <person name="Lopes M.R."/>
            <person name="Hittinger C.T."/>
            <person name="Goker M."/>
            <person name="Salamov A."/>
            <person name="Wisecaver J."/>
            <person name="Long T.M."/>
            <person name="Aerts A.L."/>
            <person name="Barry K."/>
            <person name="Choi C."/>
            <person name="Clum A."/>
            <person name="Coughlan A.Y."/>
            <person name="Deshpande S."/>
            <person name="Douglass A.P."/>
            <person name="Hanson S.J."/>
            <person name="Klenk H.-P."/>
            <person name="Labutti K."/>
            <person name="Lapidus A."/>
            <person name="Lindquist E."/>
            <person name="Lipzen A."/>
            <person name="Meier-Kolthoff J.P."/>
            <person name="Ohm R.A."/>
            <person name="Otillar R.P."/>
            <person name="Pangilinan J."/>
            <person name="Peng Y."/>
            <person name="Rokas A."/>
            <person name="Rosa C.A."/>
            <person name="Scheuner C."/>
            <person name="Sibirny A.A."/>
            <person name="Slot J.C."/>
            <person name="Stielow J.B."/>
            <person name="Sun H."/>
            <person name="Kurtzman C.P."/>
            <person name="Blackwell M."/>
            <person name="Grigoriev I.V."/>
            <person name="Jeffries T.W."/>
        </authorList>
    </citation>
    <scope>NUCLEOTIDE SEQUENCE [LARGE SCALE GENOMIC DNA]</scope>
    <source>
        <strain evidence="9">NRRL Y-12698</strain>
    </source>
</reference>
<dbReference type="RefSeq" id="XP_018984777.1">
    <property type="nucleotide sequence ID" value="XM_019131810.1"/>
</dbReference>
<evidence type="ECO:0000313" key="9">
    <source>
        <dbReference type="Proteomes" id="UP000094336"/>
    </source>
</evidence>
<dbReference type="PANTHER" id="PTHR13094:SF1">
    <property type="entry name" value="NADH DEHYDROGENASE [UBIQUINONE] 1 BETA SUBCOMPLEX SUBUNIT 10"/>
    <property type="match status" value="1"/>
</dbReference>
<evidence type="ECO:0000256" key="5">
    <source>
        <dbReference type="ARBA" id="ARBA00022982"/>
    </source>
</evidence>
<keyword evidence="2" id="KW-0813">Transport</keyword>
<sequence length="92" mass="10830">MSTHQRSDLVSFDEINYANLKDLHKARDSYLREQYVRGASLKTVRKALGHCYHTSGVNHFEDCRELAELYLTMLRTHQITGYMGYQRYDPSK</sequence>
<dbReference type="PANTHER" id="PTHR13094">
    <property type="entry name" value="NADH-UBIQUINONE OXIDOREDUCTASE PDSW SUBUNIT"/>
    <property type="match status" value="1"/>
</dbReference>
<dbReference type="STRING" id="984486.A0A1E3QP13"/>
<keyword evidence="5" id="KW-0249">Electron transport</keyword>
<keyword evidence="9" id="KW-1185">Reference proteome</keyword>
<dbReference type="InterPro" id="IPR039993">
    <property type="entry name" value="NDUFB10"/>
</dbReference>
<evidence type="ECO:0000256" key="4">
    <source>
        <dbReference type="ARBA" id="ARBA00022792"/>
    </source>
</evidence>
<dbReference type="GO" id="GO:0005743">
    <property type="term" value="C:mitochondrial inner membrane"/>
    <property type="evidence" value="ECO:0007669"/>
    <property type="project" value="UniProtKB-SubCell"/>
</dbReference>
<comment type="subcellular location">
    <subcellularLocation>
        <location evidence="1">Mitochondrion inner membrane</location>
        <topology evidence="1">Peripheral membrane protein</topology>
        <orientation evidence="1">Matrix side</orientation>
    </subcellularLocation>
</comment>
<evidence type="ECO:0008006" key="10">
    <source>
        <dbReference type="Google" id="ProtNLM"/>
    </source>
</evidence>
<keyword evidence="4" id="KW-0999">Mitochondrion inner membrane</keyword>
<dbReference type="GeneID" id="30149663"/>
<keyword evidence="3" id="KW-0679">Respiratory chain</keyword>